<evidence type="ECO:0000313" key="1">
    <source>
        <dbReference type="EMBL" id="KKK71926.1"/>
    </source>
</evidence>
<dbReference type="EMBL" id="LAZR01057512">
    <property type="protein sequence ID" value="KKK71926.1"/>
    <property type="molecule type" value="Genomic_DNA"/>
</dbReference>
<gene>
    <name evidence="1" type="ORF">LCGC14_2909050</name>
</gene>
<accession>A0A0F9AIE2</accession>
<dbReference type="AlphaFoldDB" id="A0A0F9AIE2"/>
<comment type="caution">
    <text evidence="1">The sequence shown here is derived from an EMBL/GenBank/DDBJ whole genome shotgun (WGS) entry which is preliminary data.</text>
</comment>
<reference evidence="1" key="1">
    <citation type="journal article" date="2015" name="Nature">
        <title>Complex archaea that bridge the gap between prokaryotes and eukaryotes.</title>
        <authorList>
            <person name="Spang A."/>
            <person name="Saw J.H."/>
            <person name="Jorgensen S.L."/>
            <person name="Zaremba-Niedzwiedzka K."/>
            <person name="Martijn J."/>
            <person name="Lind A.E."/>
            <person name="van Eijk R."/>
            <person name="Schleper C."/>
            <person name="Guy L."/>
            <person name="Ettema T.J."/>
        </authorList>
    </citation>
    <scope>NUCLEOTIDE SEQUENCE</scope>
</reference>
<protein>
    <submittedName>
        <fullName evidence="1">Uncharacterized protein</fullName>
    </submittedName>
</protein>
<feature type="non-terminal residue" evidence="1">
    <location>
        <position position="67"/>
    </location>
</feature>
<organism evidence="1">
    <name type="scientific">marine sediment metagenome</name>
    <dbReference type="NCBI Taxonomy" id="412755"/>
    <lineage>
        <taxon>unclassified sequences</taxon>
        <taxon>metagenomes</taxon>
        <taxon>ecological metagenomes</taxon>
    </lineage>
</organism>
<sequence length="67" mass="7257">MAVSVKFGTFALDNYVESWSGSVRRRIVQQVIPRKDGVRIDLGKLSGFEVTVTGGWEAASATALRTA</sequence>
<name>A0A0F9AIE2_9ZZZZ</name>
<proteinExistence type="predicted"/>